<evidence type="ECO:0000256" key="3">
    <source>
        <dbReference type="ARBA" id="ARBA00022729"/>
    </source>
</evidence>
<dbReference type="SUPFAM" id="SSF53850">
    <property type="entry name" value="Periplasmic binding protein-like II"/>
    <property type="match status" value="1"/>
</dbReference>
<dbReference type="RefSeq" id="WP_007871604.1">
    <property type="nucleotide sequence ID" value="NZ_QRQF01000044.1"/>
</dbReference>
<evidence type="ECO:0000256" key="2">
    <source>
        <dbReference type="ARBA" id="ARBA00010742"/>
    </source>
</evidence>
<sequence>MKKALPLIMAALVASSMAGCGNSKTEATTAAPVEMTTEVLEETIKEETKEEETTEAPTEAKAEPITMNVAYMPNYGSLWSVMTAKEKGYFDEEGITVNLVEFADGPTIIAAMESGSIDVGYIGQGAHKLCVNGQAKIFALSHISNGDALIAGPGIAKVEDLKGKKVAYSSGTSSEDILVSSLTKAGMTMEDITAVDMDASGIVTAMISGGVDACATWSPNSLKILEEVKDSTKLCDNLTFSDITVSLASWIATPKYAEANQDNILRFTKALFKAMNYAADDHYDEVAKYVSTQTATDYDSVYAQRGDADWLTGKEVSEGAADGSVENYYKIQQDNFINSGVVEKEVPVADYVMIANMIEAGK</sequence>
<evidence type="ECO:0000313" key="7">
    <source>
        <dbReference type="Proteomes" id="UP000261257"/>
    </source>
</evidence>
<evidence type="ECO:0000313" key="6">
    <source>
        <dbReference type="EMBL" id="RGL94420.1"/>
    </source>
</evidence>
<dbReference type="GO" id="GO:0042597">
    <property type="term" value="C:periplasmic space"/>
    <property type="evidence" value="ECO:0007669"/>
    <property type="project" value="UniProtKB-SubCell"/>
</dbReference>
<comment type="caution">
    <text evidence="6">The sequence shown here is derived from an EMBL/GenBank/DDBJ whole genome shotgun (WGS) entry which is preliminary data.</text>
</comment>
<dbReference type="Pfam" id="PF09084">
    <property type="entry name" value="NMT1"/>
    <property type="match status" value="1"/>
</dbReference>
<dbReference type="PROSITE" id="PS51257">
    <property type="entry name" value="PROKAR_LIPOPROTEIN"/>
    <property type="match status" value="1"/>
</dbReference>
<feature type="signal peptide" evidence="4">
    <location>
        <begin position="1"/>
        <end position="18"/>
    </location>
</feature>
<evidence type="ECO:0000256" key="4">
    <source>
        <dbReference type="SAM" id="SignalP"/>
    </source>
</evidence>
<dbReference type="PANTHER" id="PTHR30024">
    <property type="entry name" value="ALIPHATIC SULFONATES-BINDING PROTEIN-RELATED"/>
    <property type="match status" value="1"/>
</dbReference>
<gene>
    <name evidence="6" type="ORF">DXC39_29135</name>
</gene>
<dbReference type="AlphaFoldDB" id="A0A3E4TTP0"/>
<comment type="subcellular location">
    <subcellularLocation>
        <location evidence="1">Periplasm</location>
    </subcellularLocation>
</comment>
<protein>
    <submittedName>
        <fullName evidence="6">Taurine ABC transporter substrate-binding protein</fullName>
    </submittedName>
</protein>
<organism evidence="6 7">
    <name type="scientific">Hungatella hathewayi</name>
    <dbReference type="NCBI Taxonomy" id="154046"/>
    <lineage>
        <taxon>Bacteria</taxon>
        <taxon>Bacillati</taxon>
        <taxon>Bacillota</taxon>
        <taxon>Clostridia</taxon>
        <taxon>Lachnospirales</taxon>
        <taxon>Lachnospiraceae</taxon>
        <taxon>Hungatella</taxon>
    </lineage>
</organism>
<dbReference type="PANTHER" id="PTHR30024:SF47">
    <property type="entry name" value="TAURINE-BINDING PERIPLASMIC PROTEIN"/>
    <property type="match status" value="1"/>
</dbReference>
<evidence type="ECO:0000259" key="5">
    <source>
        <dbReference type="Pfam" id="PF09084"/>
    </source>
</evidence>
<dbReference type="Proteomes" id="UP000261257">
    <property type="component" value="Unassembled WGS sequence"/>
</dbReference>
<feature type="domain" description="SsuA/THI5-like" evidence="5">
    <location>
        <begin position="81"/>
        <end position="280"/>
    </location>
</feature>
<proteinExistence type="inferred from homology"/>
<feature type="chain" id="PRO_5038950038" evidence="4">
    <location>
        <begin position="19"/>
        <end position="362"/>
    </location>
</feature>
<name>A0A3E4TTP0_9FIRM</name>
<reference evidence="6 7" key="1">
    <citation type="submission" date="2018-08" db="EMBL/GenBank/DDBJ databases">
        <title>A genome reference for cultivated species of the human gut microbiota.</title>
        <authorList>
            <person name="Zou Y."/>
            <person name="Xue W."/>
            <person name="Luo G."/>
        </authorList>
    </citation>
    <scope>NUCLEOTIDE SEQUENCE [LARGE SCALE GENOMIC DNA]</scope>
    <source>
        <strain evidence="6 7">TF05-11AC</strain>
    </source>
</reference>
<evidence type="ECO:0000256" key="1">
    <source>
        <dbReference type="ARBA" id="ARBA00004418"/>
    </source>
</evidence>
<dbReference type="Gene3D" id="3.40.190.10">
    <property type="entry name" value="Periplasmic binding protein-like II"/>
    <property type="match status" value="2"/>
</dbReference>
<comment type="similarity">
    <text evidence="2">Belongs to the bacterial solute-binding protein SsuA/TauA family.</text>
</comment>
<dbReference type="InterPro" id="IPR015168">
    <property type="entry name" value="SsuA/THI5"/>
</dbReference>
<accession>A0A3E4TTP0</accession>
<dbReference type="EMBL" id="QSSQ01000051">
    <property type="protein sequence ID" value="RGL94420.1"/>
    <property type="molecule type" value="Genomic_DNA"/>
</dbReference>
<keyword evidence="3 4" id="KW-0732">Signal</keyword>